<comment type="caution">
    <text evidence="1">The sequence shown here is derived from an EMBL/GenBank/DDBJ whole genome shotgun (WGS) entry which is preliminary data.</text>
</comment>
<dbReference type="RefSeq" id="WP_205406130.1">
    <property type="nucleotide sequence ID" value="NZ_JAFFTA010000025.1"/>
</dbReference>
<protein>
    <submittedName>
        <fullName evidence="1">Uncharacterized protein</fullName>
    </submittedName>
</protein>
<organism evidence="1 4">
    <name type="scientific">Stenotrophomonas lactitubi</name>
    <dbReference type="NCBI Taxonomy" id="2045214"/>
    <lineage>
        <taxon>Bacteria</taxon>
        <taxon>Pseudomonadati</taxon>
        <taxon>Pseudomonadota</taxon>
        <taxon>Gammaproteobacteria</taxon>
        <taxon>Lysobacterales</taxon>
        <taxon>Lysobacteraceae</taxon>
        <taxon>Stenotrophomonas</taxon>
    </lineage>
</organism>
<dbReference type="EMBL" id="JAFFTA010000025">
    <property type="protein sequence ID" value="MBM9914938.1"/>
    <property type="molecule type" value="Genomic_DNA"/>
</dbReference>
<keyword evidence="3" id="KW-1185">Reference proteome</keyword>
<dbReference type="Proteomes" id="UP000749453">
    <property type="component" value="Unassembled WGS sequence"/>
</dbReference>
<dbReference type="EMBL" id="JAFFTB010000043">
    <property type="protein sequence ID" value="MBM9940640.1"/>
    <property type="molecule type" value="Genomic_DNA"/>
</dbReference>
<proteinExistence type="predicted"/>
<evidence type="ECO:0000313" key="4">
    <source>
        <dbReference type="Proteomes" id="UP000784064"/>
    </source>
</evidence>
<sequence>MDVIEIAGAHLLRDAADGWQLLDAVVSQDGIRLVCIHAVGQSFRVEHFLRGHMLPQWQGEWRLQQPEHSITDSEQRARALADEWLTLAAN</sequence>
<accession>A0AAW4GJG1</accession>
<reference evidence="3" key="1">
    <citation type="submission" date="2021-01" db="EMBL/GenBank/DDBJ databases">
        <title>Stenotrophomonas maltophilia.</title>
        <authorList>
            <person name="Yu Y."/>
        </authorList>
    </citation>
    <scope>NUCLEOTIDE SEQUENCE [LARGE SCALE GENOMIC DNA]</scope>
    <source>
        <strain evidence="3">As-6</strain>
    </source>
</reference>
<evidence type="ECO:0000313" key="3">
    <source>
        <dbReference type="Proteomes" id="UP000749453"/>
    </source>
</evidence>
<gene>
    <name evidence="1" type="ORF">JJW18_15795</name>
    <name evidence="2" type="ORF">JJW19_21105</name>
</gene>
<name>A0AAW4GJG1_9GAMM</name>
<dbReference type="AlphaFoldDB" id="A0AAW4GJG1"/>
<evidence type="ECO:0000313" key="1">
    <source>
        <dbReference type="EMBL" id="MBM9914938.1"/>
    </source>
</evidence>
<dbReference type="Proteomes" id="UP000784064">
    <property type="component" value="Unassembled WGS sequence"/>
</dbReference>
<reference evidence="1" key="2">
    <citation type="submission" date="2021-01" db="EMBL/GenBank/DDBJ databases">
        <authorList>
            <person name="Yu Y."/>
        </authorList>
    </citation>
    <scope>NUCLEOTIDE SEQUENCE</scope>
    <source>
        <strain evidence="1">As-5</strain>
        <strain evidence="2">As-6</strain>
    </source>
</reference>
<evidence type="ECO:0000313" key="2">
    <source>
        <dbReference type="EMBL" id="MBM9940640.1"/>
    </source>
</evidence>